<keyword evidence="2" id="KW-1133">Transmembrane helix</keyword>
<sequence length="378" mass="45873">MQKQQYPSNIYEYHQEYKDFQNDYEKSGIDLLNDLERQLDQIVIESKRYIQESSGQLIIHNLIFYTLWFVITFFLIQRIIKKAQILYRKNFPNKKIKKINEIQEKYQKELEQIQNNQKEEQNENQQQIPEIVQLQQQSRVNGCLNPQGQDQYQKGYINYKQQENQDGLNQNKFSYTPKYFKKFPEENNNENQFYSQNNCQNKIQKGILQGKNGVEIEFTRVNPLKEQDNDNFFKVKQNVVSELQNGQYNQIQEEGISQFMKQYDDVYTNDNNKQFDLRQIQYIKGNSKKISYQNLKKKKRNSGKKSVKQQQQQQLKDNIECSEFKTENQLDESQFNLEESKMPRRSQRLQKKQQIHYSKNFQEELQLKHQDSDFYYYL</sequence>
<feature type="transmembrane region" description="Helical" evidence="2">
    <location>
        <begin position="62"/>
        <end position="80"/>
    </location>
</feature>
<proteinExistence type="predicted"/>
<evidence type="ECO:0000313" key="3">
    <source>
        <dbReference type="EMBL" id="KRX05007.1"/>
    </source>
</evidence>
<reference evidence="3 4" key="1">
    <citation type="journal article" date="2015" name="Sci. Rep.">
        <title>Genome of the facultative scuticociliatosis pathogen Pseudocohnilembus persalinus provides insight into its virulence through horizontal gene transfer.</title>
        <authorList>
            <person name="Xiong J."/>
            <person name="Wang G."/>
            <person name="Cheng J."/>
            <person name="Tian M."/>
            <person name="Pan X."/>
            <person name="Warren A."/>
            <person name="Jiang C."/>
            <person name="Yuan D."/>
            <person name="Miao W."/>
        </authorList>
    </citation>
    <scope>NUCLEOTIDE SEQUENCE [LARGE SCALE GENOMIC DNA]</scope>
    <source>
        <strain evidence="3">36N120E</strain>
    </source>
</reference>
<feature type="coiled-coil region" evidence="1">
    <location>
        <begin position="96"/>
        <end position="128"/>
    </location>
</feature>
<gene>
    <name evidence="3" type="ORF">PPERSA_06641</name>
</gene>
<comment type="caution">
    <text evidence="3">The sequence shown here is derived from an EMBL/GenBank/DDBJ whole genome shotgun (WGS) entry which is preliminary data.</text>
</comment>
<organism evidence="3 4">
    <name type="scientific">Pseudocohnilembus persalinus</name>
    <name type="common">Ciliate</name>
    <dbReference type="NCBI Taxonomy" id="266149"/>
    <lineage>
        <taxon>Eukaryota</taxon>
        <taxon>Sar</taxon>
        <taxon>Alveolata</taxon>
        <taxon>Ciliophora</taxon>
        <taxon>Intramacronucleata</taxon>
        <taxon>Oligohymenophorea</taxon>
        <taxon>Scuticociliatia</taxon>
        <taxon>Philasterida</taxon>
        <taxon>Pseudocohnilembidae</taxon>
        <taxon>Pseudocohnilembus</taxon>
    </lineage>
</organism>
<evidence type="ECO:0000256" key="2">
    <source>
        <dbReference type="SAM" id="Phobius"/>
    </source>
</evidence>
<protein>
    <recommendedName>
        <fullName evidence="5">Transmembrane protein</fullName>
    </recommendedName>
</protein>
<evidence type="ECO:0000313" key="4">
    <source>
        <dbReference type="Proteomes" id="UP000054937"/>
    </source>
</evidence>
<name>A0A0V0QRS7_PSEPJ</name>
<accession>A0A0V0QRS7</accession>
<keyword evidence="2" id="KW-0812">Transmembrane</keyword>
<keyword evidence="1" id="KW-0175">Coiled coil</keyword>
<dbReference type="Proteomes" id="UP000054937">
    <property type="component" value="Unassembled WGS sequence"/>
</dbReference>
<dbReference type="EMBL" id="LDAU01000110">
    <property type="protein sequence ID" value="KRX05007.1"/>
    <property type="molecule type" value="Genomic_DNA"/>
</dbReference>
<keyword evidence="4" id="KW-1185">Reference proteome</keyword>
<dbReference type="InParanoid" id="A0A0V0QRS7"/>
<evidence type="ECO:0008006" key="5">
    <source>
        <dbReference type="Google" id="ProtNLM"/>
    </source>
</evidence>
<keyword evidence="2" id="KW-0472">Membrane</keyword>
<dbReference type="AlphaFoldDB" id="A0A0V0QRS7"/>
<evidence type="ECO:0000256" key="1">
    <source>
        <dbReference type="SAM" id="Coils"/>
    </source>
</evidence>